<dbReference type="PROSITE" id="PS50969">
    <property type="entry name" value="FCP1"/>
    <property type="match status" value="1"/>
</dbReference>
<dbReference type="SUPFAM" id="SSF54236">
    <property type="entry name" value="Ubiquitin-like"/>
    <property type="match status" value="1"/>
</dbReference>
<dbReference type="InterPro" id="IPR029071">
    <property type="entry name" value="Ubiquitin-like_domsf"/>
</dbReference>
<dbReference type="Gene3D" id="3.10.20.90">
    <property type="entry name" value="Phosphatidylinositol 3-kinase Catalytic Subunit, Chain A, domain 1"/>
    <property type="match status" value="1"/>
</dbReference>
<evidence type="ECO:0000259" key="2">
    <source>
        <dbReference type="PROSITE" id="PS50969"/>
    </source>
</evidence>
<accession>A0A7S3DG38</accession>
<dbReference type="Pfam" id="PF03031">
    <property type="entry name" value="NIF"/>
    <property type="match status" value="1"/>
</dbReference>
<dbReference type="EMBL" id="HBIB01026734">
    <property type="protein sequence ID" value="CAE0255056.1"/>
    <property type="molecule type" value="Transcribed_RNA"/>
</dbReference>
<reference evidence="3" key="1">
    <citation type="submission" date="2021-01" db="EMBL/GenBank/DDBJ databases">
        <authorList>
            <person name="Corre E."/>
            <person name="Pelletier E."/>
            <person name="Niang G."/>
            <person name="Scheremetjew M."/>
            <person name="Finn R."/>
            <person name="Kale V."/>
            <person name="Holt S."/>
            <person name="Cochrane G."/>
            <person name="Meng A."/>
            <person name="Brown T."/>
            <person name="Cohen L."/>
        </authorList>
    </citation>
    <scope>NUCLEOTIDE SEQUENCE</scope>
    <source>
        <strain evidence="3">NIES-2562</strain>
    </source>
</reference>
<feature type="compositionally biased region" description="Polar residues" evidence="1">
    <location>
        <begin position="1"/>
        <end position="12"/>
    </location>
</feature>
<dbReference type="EMBL" id="HBIB01026722">
    <property type="protein sequence ID" value="CAE0255044.1"/>
    <property type="molecule type" value="Transcribed_RNA"/>
</dbReference>
<dbReference type="SUPFAM" id="SSF56784">
    <property type="entry name" value="HAD-like"/>
    <property type="match status" value="1"/>
</dbReference>
<protein>
    <recommendedName>
        <fullName evidence="2">FCP1 homology domain-containing protein</fullName>
    </recommendedName>
</protein>
<sequence>MEQQTSPQSSGTCVAPVPREKKRKQQEAPEQTSSSPPEIVLSADAALHVSALFEDGSRDATDGKEAAKDRQLAENTIDEQTQRETQTEICLKYRSETHMIATHDWMTVLQFKEVVADLTKVPPHRQKLLGFVKAPKDVQDDDLVSSLPMRKKAKLRTLTLIGSDDASVQQVCGGQVDGNLIDDFDVESLRNIPPVDLFVMHLRRRERIDQKFKEMEEKKLSLLPTAHRRPEKPILLIDLHRTLLYVQRKPRSRILPRPYLHEFLGMLYEHYDIGIWTTMRREVTLGLIKKVQMHCQDKYKICCVIDKQWSFQVNYESSGQKYLHPVKPLELLFRRYPNAFHPHNTVVIDDFSRHSVFNPFNSLKVEPFVVREGEVDPLKYNSSYLMLLGAFLKKACPFIVKAMEGESTSLEDNPFQQQMKTLASIGYPMCIFAPFPQEKDLRAIPFKFWKELIEAQLQQTLTSLPSFVPSSTSSSAGVASRENGGDGGTTGEGGEGGEA</sequence>
<evidence type="ECO:0000313" key="4">
    <source>
        <dbReference type="EMBL" id="CAE0255056.1"/>
    </source>
</evidence>
<feature type="compositionally biased region" description="Gly residues" evidence="1">
    <location>
        <begin position="485"/>
        <end position="499"/>
    </location>
</feature>
<dbReference type="InterPro" id="IPR004274">
    <property type="entry name" value="FCP1_dom"/>
</dbReference>
<dbReference type="InterPro" id="IPR051658">
    <property type="entry name" value="UBLCP1"/>
</dbReference>
<feature type="compositionally biased region" description="Low complexity" evidence="1">
    <location>
        <begin position="467"/>
        <end position="480"/>
    </location>
</feature>
<evidence type="ECO:0000313" key="3">
    <source>
        <dbReference type="EMBL" id="CAE0255044.1"/>
    </source>
</evidence>
<dbReference type="PANTHER" id="PTHR48493:SF1">
    <property type="entry name" value="UBIQUITIN-LIKE DOMAIN-CONTAINING CTD PHOSPHATASE 1"/>
    <property type="match status" value="1"/>
</dbReference>
<dbReference type="InterPro" id="IPR023214">
    <property type="entry name" value="HAD_sf"/>
</dbReference>
<dbReference type="SMART" id="SM00577">
    <property type="entry name" value="CPDc"/>
    <property type="match status" value="1"/>
</dbReference>
<evidence type="ECO:0000256" key="1">
    <source>
        <dbReference type="SAM" id="MobiDB-lite"/>
    </source>
</evidence>
<dbReference type="Gene3D" id="3.40.50.1000">
    <property type="entry name" value="HAD superfamily/HAD-like"/>
    <property type="match status" value="1"/>
</dbReference>
<gene>
    <name evidence="3" type="ORF">PBIL07802_LOCUS17296</name>
    <name evidence="4" type="ORF">PBIL07802_LOCUS17308</name>
</gene>
<name>A0A7S3DG38_9EUKA</name>
<feature type="domain" description="FCP1 homology" evidence="2">
    <location>
        <begin position="228"/>
        <end position="388"/>
    </location>
</feature>
<dbReference type="PANTHER" id="PTHR48493">
    <property type="entry name" value="UBIQUITIN-LIKE DOMAIN-CONTAINING CTD PHOSPHATASE 1"/>
    <property type="match status" value="1"/>
</dbReference>
<dbReference type="GO" id="GO:0090364">
    <property type="term" value="P:regulation of proteasome assembly"/>
    <property type="evidence" value="ECO:0007669"/>
    <property type="project" value="InterPro"/>
</dbReference>
<dbReference type="InterPro" id="IPR036412">
    <property type="entry name" value="HAD-like_sf"/>
</dbReference>
<feature type="region of interest" description="Disordered" evidence="1">
    <location>
        <begin position="1"/>
        <end position="40"/>
    </location>
</feature>
<dbReference type="AlphaFoldDB" id="A0A7S3DG38"/>
<feature type="region of interest" description="Disordered" evidence="1">
    <location>
        <begin position="467"/>
        <end position="499"/>
    </location>
</feature>
<organism evidence="3">
    <name type="scientific">Palpitomonas bilix</name>
    <dbReference type="NCBI Taxonomy" id="652834"/>
    <lineage>
        <taxon>Eukaryota</taxon>
        <taxon>Eukaryota incertae sedis</taxon>
    </lineage>
</organism>
<proteinExistence type="predicted"/>